<organism evidence="2 3">
    <name type="scientific">Halobacillus salinus</name>
    <dbReference type="NCBI Taxonomy" id="192814"/>
    <lineage>
        <taxon>Bacteria</taxon>
        <taxon>Bacillati</taxon>
        <taxon>Bacillota</taxon>
        <taxon>Bacilli</taxon>
        <taxon>Bacillales</taxon>
        <taxon>Bacillaceae</taxon>
        <taxon>Halobacillus</taxon>
    </lineage>
</organism>
<dbReference type="STRING" id="192814.GCA_900166575_01103"/>
<reference evidence="2 3" key="1">
    <citation type="journal article" date="2003" name="Int. J. Syst. Evol. Microbiol.">
        <title>Halobacillus salinus sp. nov., isolated from a salt lake on the coast of the East Sea in Korea.</title>
        <authorList>
            <person name="Yoon J.H."/>
            <person name="Kang K.H."/>
            <person name="Park Y.H."/>
        </authorList>
    </citation>
    <scope>NUCLEOTIDE SEQUENCE [LARGE SCALE GENOMIC DNA]</scope>
    <source>
        <strain evidence="2 3">HSL-3</strain>
    </source>
</reference>
<name>A0A4Z0H2V9_9BACI</name>
<comment type="caution">
    <text evidence="2">The sequence shown here is derived from an EMBL/GenBank/DDBJ whole genome shotgun (WGS) entry which is preliminary data.</text>
</comment>
<evidence type="ECO:0000256" key="1">
    <source>
        <dbReference type="SAM" id="MobiDB-lite"/>
    </source>
</evidence>
<evidence type="ECO:0000313" key="2">
    <source>
        <dbReference type="EMBL" id="TGB04157.1"/>
    </source>
</evidence>
<evidence type="ECO:0000313" key="3">
    <source>
        <dbReference type="Proteomes" id="UP000297982"/>
    </source>
</evidence>
<dbReference type="EMBL" id="SRJC01000001">
    <property type="protein sequence ID" value="TGB04157.1"/>
    <property type="molecule type" value="Genomic_DNA"/>
</dbReference>
<keyword evidence="3" id="KW-1185">Reference proteome</keyword>
<proteinExistence type="predicted"/>
<feature type="region of interest" description="Disordered" evidence="1">
    <location>
        <begin position="377"/>
        <end position="447"/>
    </location>
</feature>
<gene>
    <name evidence="2" type="ORF">E4663_03890</name>
</gene>
<evidence type="ECO:0008006" key="4">
    <source>
        <dbReference type="Google" id="ProtNLM"/>
    </source>
</evidence>
<protein>
    <recommendedName>
        <fullName evidence="4">G5 domain-containing protein</fullName>
    </recommendedName>
</protein>
<dbReference type="Proteomes" id="UP000297982">
    <property type="component" value="Unassembled WGS sequence"/>
</dbReference>
<feature type="compositionally biased region" description="Acidic residues" evidence="1">
    <location>
        <begin position="406"/>
        <end position="425"/>
    </location>
</feature>
<dbReference type="AlphaFoldDB" id="A0A4Z0H2V9"/>
<sequence>MEHAKGFGLLIGMTAFLLLFTYVGPMGWQLVSGEEKVYEPNTSVAGISIGGLTESEASTKLSGHVSDWERQRDILLESETEKVRISSDFFLFDVEATLDEVVEGTDQDLVVRTDESYQSEVESQWKPALRTNFEWEDWTAAVLEKASDLEEEPLVYSVYNFVPSDVSPLLETVAEYEISVKETSLLSELVSSMDTLTLKSEQEFSLIEAAEELPVSINEETLSIVATTIFGAALDTNFAIQQRHISQKLPDYAVLGREASVKPSQNDDFVLYNPNSSDYIISLSLEGSNLIVEVRGYPFVEQYFSSVEDVQAIEPRTIVRYSSFVNPSDVQVEQEGETGQRAFVYRSSRGESGIREKIAEDYYPPVNRVELRYGVEGEENNDSSGSGGDVSADDSTGNNNDRDQDAASDDTNTDTDADGETEGNPDDAKEVDPSNPIWEQDEADKEK</sequence>
<dbReference type="RefSeq" id="WP_135326741.1">
    <property type="nucleotide sequence ID" value="NZ_SRJC01000001.1"/>
</dbReference>
<accession>A0A4Z0H2V9</accession>